<dbReference type="KEGG" id="hda:BB347_18570"/>
<proteinExistence type="predicted"/>
<keyword evidence="1" id="KW-0614">Plasmid</keyword>
<dbReference type="RefSeq" id="WP_076584237.1">
    <property type="nucleotide sequence ID" value="NZ_CP019330.1"/>
</dbReference>
<dbReference type="GeneID" id="30957991"/>
<gene>
    <name evidence="1" type="ORF">BB347_18570</name>
</gene>
<dbReference type="AlphaFoldDB" id="A0A1P8RJD7"/>
<organism evidence="1 2">
    <name type="scientific">Natronorubrum daqingense</name>
    <dbReference type="NCBI Taxonomy" id="588898"/>
    <lineage>
        <taxon>Archaea</taxon>
        <taxon>Methanobacteriati</taxon>
        <taxon>Methanobacteriota</taxon>
        <taxon>Stenosarchaea group</taxon>
        <taxon>Halobacteria</taxon>
        <taxon>Halobacteriales</taxon>
        <taxon>Natrialbaceae</taxon>
        <taxon>Natronorubrum</taxon>
    </lineage>
</organism>
<dbReference type="Proteomes" id="UP000187321">
    <property type="component" value="Plasmid unnamed3"/>
</dbReference>
<evidence type="ECO:0000313" key="1">
    <source>
        <dbReference type="EMBL" id="APX98712.1"/>
    </source>
</evidence>
<name>A0A1P8RJD7_9EURY</name>
<dbReference type="EMBL" id="CP019330">
    <property type="protein sequence ID" value="APX98712.1"/>
    <property type="molecule type" value="Genomic_DNA"/>
</dbReference>
<reference evidence="1 2" key="1">
    <citation type="submission" date="2017-01" db="EMBL/GenBank/DDBJ databases">
        <title>Complete genome sequence of Haloterrigena daqingensis type strain (JX313T).</title>
        <authorList>
            <person name="Shuang W."/>
        </authorList>
    </citation>
    <scope>NUCLEOTIDE SEQUENCE [LARGE SCALE GENOMIC DNA]</scope>
    <source>
        <strain evidence="2">JX313</strain>
        <plasmid evidence="2">Plasmid unnamed3</plasmid>
    </source>
</reference>
<accession>A0A1P8RJD7</accession>
<evidence type="ECO:0000313" key="2">
    <source>
        <dbReference type="Proteomes" id="UP000187321"/>
    </source>
</evidence>
<sequence>MSSTTQRRRCAFSQDCEAGAIFAFEQSGMSVPICRPCGHDLLESNPELSLSELTVLEPHERFEQK</sequence>
<geneLocation type="plasmid" evidence="1">
    <name>unnamed3</name>
</geneLocation>
<protein>
    <submittedName>
        <fullName evidence="1">Uncharacterized protein</fullName>
    </submittedName>
</protein>